<proteinExistence type="predicted"/>
<name>A0AAV0ZX38_VICFA</name>
<evidence type="ECO:0000313" key="1">
    <source>
        <dbReference type="EMBL" id="CAI8602965.1"/>
    </source>
</evidence>
<reference evidence="1 2" key="1">
    <citation type="submission" date="2023-01" db="EMBL/GenBank/DDBJ databases">
        <authorList>
            <person name="Kreplak J."/>
        </authorList>
    </citation>
    <scope>NUCLEOTIDE SEQUENCE [LARGE SCALE GENOMIC DNA]</scope>
</reference>
<dbReference type="AlphaFoldDB" id="A0AAV0ZX38"/>
<accession>A0AAV0ZX38</accession>
<keyword evidence="2" id="KW-1185">Reference proteome</keyword>
<organism evidence="1 2">
    <name type="scientific">Vicia faba</name>
    <name type="common">Broad bean</name>
    <name type="synonym">Faba vulgaris</name>
    <dbReference type="NCBI Taxonomy" id="3906"/>
    <lineage>
        <taxon>Eukaryota</taxon>
        <taxon>Viridiplantae</taxon>
        <taxon>Streptophyta</taxon>
        <taxon>Embryophyta</taxon>
        <taxon>Tracheophyta</taxon>
        <taxon>Spermatophyta</taxon>
        <taxon>Magnoliopsida</taxon>
        <taxon>eudicotyledons</taxon>
        <taxon>Gunneridae</taxon>
        <taxon>Pentapetalae</taxon>
        <taxon>rosids</taxon>
        <taxon>fabids</taxon>
        <taxon>Fabales</taxon>
        <taxon>Fabaceae</taxon>
        <taxon>Papilionoideae</taxon>
        <taxon>50 kb inversion clade</taxon>
        <taxon>NPAAA clade</taxon>
        <taxon>Hologalegina</taxon>
        <taxon>IRL clade</taxon>
        <taxon>Fabeae</taxon>
        <taxon>Vicia</taxon>
    </lineage>
</organism>
<dbReference type="Proteomes" id="UP001157006">
    <property type="component" value="Chromosome 3"/>
</dbReference>
<protein>
    <submittedName>
        <fullName evidence="1">Uncharacterized protein</fullName>
    </submittedName>
</protein>
<dbReference type="EMBL" id="OX451738">
    <property type="protein sequence ID" value="CAI8602965.1"/>
    <property type="molecule type" value="Genomic_DNA"/>
</dbReference>
<gene>
    <name evidence="1" type="ORF">VFH_III065040</name>
</gene>
<sequence>MQPFHLASLVYRCYIVLGQLQFVISEINPIQHHTSHCVDSIFGTSSVCEIGRHPITHQVLAQHLKFLLQDLFITVALPATIDSEDVTPMTVLIQKLQIALSSMKRFSVLHLIITAS</sequence>
<evidence type="ECO:0000313" key="2">
    <source>
        <dbReference type="Proteomes" id="UP001157006"/>
    </source>
</evidence>